<proteinExistence type="predicted"/>
<name>A0A177BVA9_9PLEO</name>
<evidence type="ECO:0000313" key="2">
    <source>
        <dbReference type="EMBL" id="OAF99413.1"/>
    </source>
</evidence>
<dbReference type="InParanoid" id="A0A177BVA9"/>
<dbReference type="EMBL" id="KV441562">
    <property type="protein sequence ID" value="OAF99413.1"/>
    <property type="molecule type" value="Genomic_DNA"/>
</dbReference>
<dbReference type="RefSeq" id="XP_018029779.1">
    <property type="nucleotide sequence ID" value="XM_018183459.1"/>
</dbReference>
<keyword evidence="3" id="KW-1185">Reference proteome</keyword>
<gene>
    <name evidence="2" type="ORF">CC84DRAFT_1223086</name>
</gene>
<protein>
    <submittedName>
        <fullName evidence="2">Uncharacterized protein</fullName>
    </submittedName>
</protein>
<dbReference type="CDD" id="cd12087">
    <property type="entry name" value="TM_EGFR-like"/>
    <property type="match status" value="1"/>
</dbReference>
<organism evidence="2 3">
    <name type="scientific">Paraphaeosphaeria sporulosa</name>
    <dbReference type="NCBI Taxonomy" id="1460663"/>
    <lineage>
        <taxon>Eukaryota</taxon>
        <taxon>Fungi</taxon>
        <taxon>Dikarya</taxon>
        <taxon>Ascomycota</taxon>
        <taxon>Pezizomycotina</taxon>
        <taxon>Dothideomycetes</taxon>
        <taxon>Pleosporomycetidae</taxon>
        <taxon>Pleosporales</taxon>
        <taxon>Massarineae</taxon>
        <taxon>Didymosphaeriaceae</taxon>
        <taxon>Paraphaeosphaeria</taxon>
    </lineage>
</organism>
<reference evidence="2 3" key="1">
    <citation type="submission" date="2016-05" db="EMBL/GenBank/DDBJ databases">
        <title>Comparative analysis of secretome profiles of manganese(II)-oxidizing ascomycete fungi.</title>
        <authorList>
            <consortium name="DOE Joint Genome Institute"/>
            <person name="Zeiner C.A."/>
            <person name="Purvine S.O."/>
            <person name="Zink E.M."/>
            <person name="Wu S."/>
            <person name="Pasa-Tolic L."/>
            <person name="Chaput D.L."/>
            <person name="Haridas S."/>
            <person name="Grigoriev I.V."/>
            <person name="Santelli C.M."/>
            <person name="Hansel C.M."/>
        </authorList>
    </citation>
    <scope>NUCLEOTIDE SEQUENCE [LARGE SCALE GENOMIC DNA]</scope>
    <source>
        <strain evidence="2 3">AP3s5-JAC2a</strain>
    </source>
</reference>
<evidence type="ECO:0000313" key="3">
    <source>
        <dbReference type="Proteomes" id="UP000077069"/>
    </source>
</evidence>
<accession>A0A177BVA9</accession>
<dbReference type="AlphaFoldDB" id="A0A177BVA9"/>
<evidence type="ECO:0000256" key="1">
    <source>
        <dbReference type="SAM" id="Phobius"/>
    </source>
</evidence>
<keyword evidence="1" id="KW-1133">Transmembrane helix</keyword>
<feature type="transmembrane region" description="Helical" evidence="1">
    <location>
        <begin position="24"/>
        <end position="46"/>
    </location>
</feature>
<sequence length="111" mass="11861">MSTPASPYGSTVSTSAHDHTSTGIIAGSVVGGVIALGIIALLAFVIHKGSKHRGSEIHRQPQVDKMPYQEFDQHDALSDPIVCQGGRHEDISELANVSVYELPKKVTQQSK</sequence>
<keyword evidence="1" id="KW-0472">Membrane</keyword>
<dbReference type="Proteomes" id="UP000077069">
    <property type="component" value="Unassembled WGS sequence"/>
</dbReference>
<dbReference type="GeneID" id="28766945"/>
<keyword evidence="1" id="KW-0812">Transmembrane</keyword>